<dbReference type="RefSeq" id="WP_209945636.1">
    <property type="nucleotide sequence ID" value="NZ_JAGGJU010000006.1"/>
</dbReference>
<keyword evidence="6" id="KW-1185">Reference proteome</keyword>
<feature type="DNA-binding region" description="H-T-H motif" evidence="2">
    <location>
        <begin position="39"/>
        <end position="58"/>
    </location>
</feature>
<evidence type="ECO:0000313" key="6">
    <source>
        <dbReference type="Proteomes" id="UP000759443"/>
    </source>
</evidence>
<dbReference type="PANTHER" id="PTHR30055">
    <property type="entry name" value="HTH-TYPE TRANSCRIPTIONAL REGULATOR RUTR"/>
    <property type="match status" value="1"/>
</dbReference>
<dbReference type="PRINTS" id="PR00455">
    <property type="entry name" value="HTHTETR"/>
</dbReference>
<keyword evidence="1 2" id="KW-0238">DNA-binding</keyword>
<organism evidence="5 6">
    <name type="scientific">Rhizobium halophytocola</name>
    <dbReference type="NCBI Taxonomy" id="735519"/>
    <lineage>
        <taxon>Bacteria</taxon>
        <taxon>Pseudomonadati</taxon>
        <taxon>Pseudomonadota</taxon>
        <taxon>Alphaproteobacteria</taxon>
        <taxon>Hyphomicrobiales</taxon>
        <taxon>Rhizobiaceae</taxon>
        <taxon>Rhizobium/Agrobacterium group</taxon>
        <taxon>Rhizobium</taxon>
    </lineage>
</organism>
<feature type="region of interest" description="Disordered" evidence="3">
    <location>
        <begin position="230"/>
        <end position="256"/>
    </location>
</feature>
<evidence type="ECO:0000313" key="5">
    <source>
        <dbReference type="EMBL" id="MBP1851187.1"/>
    </source>
</evidence>
<sequence>MQVPRARGRPKVRSDADSRAVIVDCAFALFLEQGYSATSTGEIAARCHISKRTFYRLFARKIDLFAATVAIHRDLMMHFPPHDPAVAMEEQIATVFRVDIGEEDDRRRQAFMAMSIDESRNCPELLDHIAREGSERSRADLAAWLADGQRLGLIAAGDPLSMARIMMDVLFGAAALKTGHGHQWPGGESRGVFMRHCIQLIVRGIAARPDARAARDPANGRVAAAPLKVEADGSGRKGAMTCGQHEIPAGRKPSGR</sequence>
<dbReference type="PANTHER" id="PTHR30055:SF223">
    <property type="entry name" value="HTH-TYPE TRANSCRIPTIONAL REGULATOR UIDR"/>
    <property type="match status" value="1"/>
</dbReference>
<proteinExistence type="predicted"/>
<dbReference type="InterPro" id="IPR001647">
    <property type="entry name" value="HTH_TetR"/>
</dbReference>
<evidence type="ECO:0000256" key="2">
    <source>
        <dbReference type="PROSITE-ProRule" id="PRU00335"/>
    </source>
</evidence>
<dbReference type="PROSITE" id="PS50977">
    <property type="entry name" value="HTH_TETR_2"/>
    <property type="match status" value="1"/>
</dbReference>
<accession>A0ABS4DZS4</accession>
<evidence type="ECO:0000256" key="3">
    <source>
        <dbReference type="SAM" id="MobiDB-lite"/>
    </source>
</evidence>
<dbReference type="Gene3D" id="1.10.357.10">
    <property type="entry name" value="Tetracycline Repressor, domain 2"/>
    <property type="match status" value="1"/>
</dbReference>
<gene>
    <name evidence="5" type="ORF">J2Z17_002630</name>
</gene>
<dbReference type="InterPro" id="IPR036271">
    <property type="entry name" value="Tet_transcr_reg_TetR-rel_C_sf"/>
</dbReference>
<name>A0ABS4DZS4_9HYPH</name>
<comment type="caution">
    <text evidence="5">The sequence shown here is derived from an EMBL/GenBank/DDBJ whole genome shotgun (WGS) entry which is preliminary data.</text>
</comment>
<dbReference type="Proteomes" id="UP000759443">
    <property type="component" value="Unassembled WGS sequence"/>
</dbReference>
<dbReference type="InterPro" id="IPR050109">
    <property type="entry name" value="HTH-type_TetR-like_transc_reg"/>
</dbReference>
<dbReference type="Pfam" id="PF00440">
    <property type="entry name" value="TetR_N"/>
    <property type="match status" value="1"/>
</dbReference>
<feature type="domain" description="HTH tetR-type" evidence="4">
    <location>
        <begin position="16"/>
        <end position="76"/>
    </location>
</feature>
<dbReference type="SUPFAM" id="SSF48498">
    <property type="entry name" value="Tetracyclin repressor-like, C-terminal domain"/>
    <property type="match status" value="1"/>
</dbReference>
<reference evidence="5 6" key="1">
    <citation type="submission" date="2021-03" db="EMBL/GenBank/DDBJ databases">
        <title>Genomic Encyclopedia of Type Strains, Phase IV (KMG-IV): sequencing the most valuable type-strain genomes for metagenomic binning, comparative biology and taxonomic classification.</title>
        <authorList>
            <person name="Goeker M."/>
        </authorList>
    </citation>
    <scope>NUCLEOTIDE SEQUENCE [LARGE SCALE GENOMIC DNA]</scope>
    <source>
        <strain evidence="5 6">DSM 21600</strain>
    </source>
</reference>
<evidence type="ECO:0000259" key="4">
    <source>
        <dbReference type="PROSITE" id="PS50977"/>
    </source>
</evidence>
<evidence type="ECO:0000256" key="1">
    <source>
        <dbReference type="ARBA" id="ARBA00023125"/>
    </source>
</evidence>
<dbReference type="EMBL" id="JAGGJU010000006">
    <property type="protein sequence ID" value="MBP1851187.1"/>
    <property type="molecule type" value="Genomic_DNA"/>
</dbReference>
<protein>
    <submittedName>
        <fullName evidence="5">AcrR family transcriptional regulator</fullName>
    </submittedName>
</protein>
<dbReference type="SUPFAM" id="SSF46689">
    <property type="entry name" value="Homeodomain-like"/>
    <property type="match status" value="1"/>
</dbReference>
<dbReference type="InterPro" id="IPR009057">
    <property type="entry name" value="Homeodomain-like_sf"/>
</dbReference>